<dbReference type="EMBL" id="RCOR01000014">
    <property type="protein sequence ID" value="RSN70102.1"/>
    <property type="molecule type" value="Genomic_DNA"/>
</dbReference>
<dbReference type="InterPro" id="IPR036078">
    <property type="entry name" value="Spo11/TopoVI_A_sf"/>
</dbReference>
<comment type="similarity">
    <text evidence="3 12">Belongs to the TOP6A family.</text>
</comment>
<name>A0A429G8M7_9CREN</name>
<dbReference type="SUPFAM" id="SSF56726">
    <property type="entry name" value="DNA topoisomerase IV, alpha subunit"/>
    <property type="match status" value="1"/>
</dbReference>
<dbReference type="NCBIfam" id="NF003335">
    <property type="entry name" value="PRK04342.1-4"/>
    <property type="match status" value="1"/>
</dbReference>
<evidence type="ECO:0000256" key="6">
    <source>
        <dbReference type="ARBA" id="ARBA00022741"/>
    </source>
</evidence>
<evidence type="ECO:0000259" key="14">
    <source>
        <dbReference type="Pfam" id="PF20768"/>
    </source>
</evidence>
<dbReference type="InterPro" id="IPR034136">
    <property type="entry name" value="TOPRIM_Topo6A/Spo11"/>
</dbReference>
<dbReference type="Pfam" id="PF04406">
    <property type="entry name" value="TP6A_N"/>
    <property type="match status" value="1"/>
</dbReference>
<dbReference type="RefSeq" id="WP_125740877.1">
    <property type="nucleotide sequence ID" value="NZ_RCOR01000014.1"/>
</dbReference>
<evidence type="ECO:0000256" key="9">
    <source>
        <dbReference type="ARBA" id="ARBA00023029"/>
    </source>
</evidence>
<keyword evidence="10 12" id="KW-0238">DNA-binding</keyword>
<protein>
    <recommendedName>
        <fullName evidence="4">DNA topoisomerase (ATP-hydrolyzing)</fullName>
        <ecNumber evidence="4">5.6.2.2</ecNumber>
    </recommendedName>
</protein>
<comment type="cofactor">
    <cofactor evidence="2">
        <name>Mg(2+)</name>
        <dbReference type="ChEBI" id="CHEBI:18420"/>
    </cofactor>
</comment>
<comment type="catalytic activity">
    <reaction evidence="1 12">
        <text>ATP-dependent breakage, passage and rejoining of double-stranded DNA.</text>
        <dbReference type="EC" id="5.6.2.2"/>
    </reaction>
</comment>
<evidence type="ECO:0000256" key="8">
    <source>
        <dbReference type="ARBA" id="ARBA00022842"/>
    </source>
</evidence>
<evidence type="ECO:0000313" key="17">
    <source>
        <dbReference type="Proteomes" id="UP000278149"/>
    </source>
</evidence>
<evidence type="ECO:0000256" key="10">
    <source>
        <dbReference type="ARBA" id="ARBA00023125"/>
    </source>
</evidence>
<dbReference type="GO" id="GO:0003918">
    <property type="term" value="F:DNA topoisomerase type II (double strand cut, ATP-hydrolyzing) activity"/>
    <property type="evidence" value="ECO:0007669"/>
    <property type="project" value="UniProtKB-UniRule"/>
</dbReference>
<dbReference type="GO" id="GO:0006265">
    <property type="term" value="P:DNA topological change"/>
    <property type="evidence" value="ECO:0007669"/>
    <property type="project" value="InterPro"/>
</dbReference>
<keyword evidence="5" id="KW-0479">Metal-binding</keyword>
<feature type="domain" description="Spo11/DNA topoisomerase VI subunit A N-terminal" evidence="13">
    <location>
        <begin position="69"/>
        <end position="136"/>
    </location>
</feature>
<dbReference type="Proteomes" id="UP000278149">
    <property type="component" value="Unassembled WGS sequence"/>
</dbReference>
<dbReference type="InterPro" id="IPR002815">
    <property type="entry name" value="Spo11/TopoVI_A"/>
</dbReference>
<evidence type="ECO:0000256" key="11">
    <source>
        <dbReference type="ARBA" id="ARBA00023235"/>
    </source>
</evidence>
<dbReference type="InterPro" id="IPR036388">
    <property type="entry name" value="WH-like_DNA-bd_sf"/>
</dbReference>
<feature type="domain" description="Topoisomerase 6 subunit A/Spo11 TOPRIM" evidence="15">
    <location>
        <begin position="187"/>
        <end position="346"/>
    </location>
</feature>
<dbReference type="Gene3D" id="3.40.1360.10">
    <property type="match status" value="1"/>
</dbReference>
<dbReference type="InterPro" id="IPR049333">
    <property type="entry name" value="Topo_VI_alpha"/>
</dbReference>
<dbReference type="CDD" id="cd00223">
    <property type="entry name" value="TOPRIM_TopoIIB_SPO"/>
    <property type="match status" value="1"/>
</dbReference>
<dbReference type="GO" id="GO:0046872">
    <property type="term" value="F:metal ion binding"/>
    <property type="evidence" value="ECO:0007669"/>
    <property type="project" value="UniProtKB-KW"/>
</dbReference>
<evidence type="ECO:0000256" key="1">
    <source>
        <dbReference type="ARBA" id="ARBA00000185"/>
    </source>
</evidence>
<evidence type="ECO:0000259" key="13">
    <source>
        <dbReference type="Pfam" id="PF04406"/>
    </source>
</evidence>
<reference evidence="16 17" key="1">
    <citation type="submission" date="2018-10" db="EMBL/GenBank/DDBJ databases">
        <title>Co-occurring genomic capacity for anaerobic methane metabolism and dissimilatory sulfite reduction discovered in the Korarchaeota.</title>
        <authorList>
            <person name="Mckay L.J."/>
            <person name="Dlakic M."/>
            <person name="Fields M.W."/>
            <person name="Delmont T.O."/>
            <person name="Eren A.M."/>
            <person name="Jay Z.J."/>
            <person name="Klingelsmith K.B."/>
            <person name="Rusch D.B."/>
            <person name="Inskeep W.P."/>
        </authorList>
    </citation>
    <scope>NUCLEOTIDE SEQUENCE [LARGE SCALE GENOMIC DNA]</scope>
    <source>
        <strain evidence="16 17">WS</strain>
    </source>
</reference>
<evidence type="ECO:0000259" key="15">
    <source>
        <dbReference type="Pfam" id="PF21180"/>
    </source>
</evidence>
<dbReference type="Pfam" id="PF20768">
    <property type="entry name" value="Topo_VI_alpha"/>
    <property type="match status" value="1"/>
</dbReference>
<evidence type="ECO:0000256" key="7">
    <source>
        <dbReference type="ARBA" id="ARBA00022840"/>
    </source>
</evidence>
<dbReference type="Gene3D" id="1.10.10.10">
    <property type="entry name" value="Winged helix-like DNA-binding domain superfamily/Winged helix DNA-binding domain"/>
    <property type="match status" value="1"/>
</dbReference>
<feature type="active site" description="O-(5'-phospho-DNA)-tyrosine intermediate" evidence="12">
    <location>
        <position position="97"/>
    </location>
</feature>
<evidence type="ECO:0000256" key="12">
    <source>
        <dbReference type="PROSITE-ProRule" id="PRU01385"/>
    </source>
</evidence>
<evidence type="ECO:0000256" key="4">
    <source>
        <dbReference type="ARBA" id="ARBA00012895"/>
    </source>
</evidence>
<proteinExistence type="inferred from homology"/>
<keyword evidence="11 12" id="KW-0413">Isomerase</keyword>
<keyword evidence="7" id="KW-0067">ATP-binding</keyword>
<dbReference type="GO" id="GO:0003677">
    <property type="term" value="F:DNA binding"/>
    <property type="evidence" value="ECO:0007669"/>
    <property type="project" value="UniProtKB-UniRule"/>
</dbReference>
<feature type="domain" description="Type II DNA topoisomerase VI subunit A all-beta" evidence="14">
    <location>
        <begin position="143"/>
        <end position="181"/>
    </location>
</feature>
<dbReference type="PROSITE" id="PS52041">
    <property type="entry name" value="TOPO_IIB"/>
    <property type="match status" value="1"/>
</dbReference>
<dbReference type="PRINTS" id="PR01552">
    <property type="entry name" value="TPISMRASE6A"/>
</dbReference>
<dbReference type="EC" id="5.6.2.2" evidence="4"/>
<dbReference type="GO" id="GO:0005694">
    <property type="term" value="C:chromosome"/>
    <property type="evidence" value="ECO:0007669"/>
    <property type="project" value="InterPro"/>
</dbReference>
<evidence type="ECO:0000256" key="3">
    <source>
        <dbReference type="ARBA" id="ARBA00006559"/>
    </source>
</evidence>
<comment type="caution">
    <text evidence="16">The sequence shown here is derived from an EMBL/GenBank/DDBJ whole genome shotgun (WGS) entry which is preliminary data.</text>
</comment>
<keyword evidence="6" id="KW-0547">Nucleotide-binding</keyword>
<sequence>MRMSANDVKSKVLEIAREVAEAIKEGRFPELEYPPNTQRNIVFDERVGYIFRPTFYGKIKGSHSKSLRTLSGVLYGMSRALDHLENGLTMTKRDFYYLHKVERLKGTLFPEDQRETDARIILMELILGMPREAFSITSDPRGWIYGDIELIDRSGRVLKADQVGEMGYSVPPRPENIKFKRIGVKAVVAVEKVGPAKNMIELGIPEEKKIAIAILQGQASRSMRRFLRMLSDEGVPLAVLTDLSPWSLRIAATVIYNSINSAHIPHLATPEARFIGILTRDVEEGFFKDYKFALEPLTQADYKAALDNKSLPNLQNEFWQEENDWFLQNKKKAELEIFKAMSPSAKTLKEYFIRYLSEKLEQHLGVSI</sequence>
<dbReference type="PANTHER" id="PTHR10848">
    <property type="entry name" value="MEIOTIC RECOMBINATION PROTEIN SPO11"/>
    <property type="match status" value="1"/>
</dbReference>
<evidence type="ECO:0000256" key="5">
    <source>
        <dbReference type="ARBA" id="ARBA00022723"/>
    </source>
</evidence>
<dbReference type="InterPro" id="IPR004085">
    <property type="entry name" value="TopoVI_A"/>
</dbReference>
<organism evidence="16 17">
    <name type="scientific">Candidatus Korarchaeum cryptofilum</name>
    <dbReference type="NCBI Taxonomy" id="498846"/>
    <lineage>
        <taxon>Archaea</taxon>
        <taxon>Thermoproteota</taxon>
        <taxon>Candidatus Korarchaeia</taxon>
        <taxon>Candidatus Korarchaeales</taxon>
        <taxon>Candidatus Korarchaeaceae</taxon>
        <taxon>Candidatus Korarchaeum</taxon>
    </lineage>
</organism>
<gene>
    <name evidence="16" type="ORF">D9Q81_02000</name>
</gene>
<keyword evidence="9 12" id="KW-0799">Topoisomerase</keyword>
<keyword evidence="8" id="KW-0460">Magnesium</keyword>
<dbReference type="InterPro" id="IPR013049">
    <property type="entry name" value="Spo11/TopoVI_A_N"/>
</dbReference>
<dbReference type="AlphaFoldDB" id="A0A429G8M7"/>
<accession>A0A429G8M7</accession>
<dbReference type="PRINTS" id="PR01550">
    <property type="entry name" value="TOP6AFAMILY"/>
</dbReference>
<dbReference type="GO" id="GO:0005524">
    <property type="term" value="F:ATP binding"/>
    <property type="evidence" value="ECO:0007669"/>
    <property type="project" value="InterPro"/>
</dbReference>
<dbReference type="PANTHER" id="PTHR10848:SF0">
    <property type="entry name" value="MEIOTIC RECOMBINATION PROTEIN SPO11"/>
    <property type="match status" value="1"/>
</dbReference>
<evidence type="ECO:0000313" key="16">
    <source>
        <dbReference type="EMBL" id="RSN70102.1"/>
    </source>
</evidence>
<evidence type="ECO:0000256" key="2">
    <source>
        <dbReference type="ARBA" id="ARBA00001946"/>
    </source>
</evidence>
<dbReference type="Pfam" id="PF21180">
    <property type="entry name" value="TOP6A-Spo11_Toprim"/>
    <property type="match status" value="1"/>
</dbReference>